<evidence type="ECO:0000313" key="3">
    <source>
        <dbReference type="Proteomes" id="UP000829708"/>
    </source>
</evidence>
<feature type="chain" id="PRO_5046014451" description="Ig-like domain-containing protein" evidence="1">
    <location>
        <begin position="22"/>
        <end position="372"/>
    </location>
</feature>
<organism evidence="2 3">
    <name type="scientific">Sphaerochaeta associata</name>
    <dbReference type="NCBI Taxonomy" id="1129264"/>
    <lineage>
        <taxon>Bacteria</taxon>
        <taxon>Pseudomonadati</taxon>
        <taxon>Spirochaetota</taxon>
        <taxon>Spirochaetia</taxon>
        <taxon>Spirochaetales</taxon>
        <taxon>Sphaerochaetaceae</taxon>
        <taxon>Sphaerochaeta</taxon>
    </lineage>
</organism>
<keyword evidence="3" id="KW-1185">Reference proteome</keyword>
<dbReference type="EMBL" id="CP094929">
    <property type="protein sequence ID" value="UOM50242.1"/>
    <property type="molecule type" value="Genomic_DNA"/>
</dbReference>
<protein>
    <recommendedName>
        <fullName evidence="4">Ig-like domain-containing protein</fullName>
    </recommendedName>
</protein>
<gene>
    <name evidence="2" type="ORF">MUG09_11820</name>
</gene>
<name>A0ABY4D8S6_9SPIR</name>
<feature type="signal peptide" evidence="1">
    <location>
        <begin position="1"/>
        <end position="21"/>
    </location>
</feature>
<reference evidence="3" key="1">
    <citation type="journal article" date="2024" name="J Bioinform Genom">
        <title>Complete genome sequence of the type strain bacterium Sphaerochaeta associata GLS2t (VKM B-2742)t.</title>
        <authorList>
            <person name="Troshina O.Y."/>
            <person name="Tepeeva A.N."/>
            <person name="Arzamasceva V.O."/>
            <person name="Whitman W.B."/>
            <person name="Varghese N."/>
            <person name="Shapiro N."/>
            <person name="Woyke T."/>
            <person name="Kripides N.C."/>
            <person name="Vasilenko O.V."/>
        </authorList>
    </citation>
    <scope>NUCLEOTIDE SEQUENCE [LARGE SCALE GENOMIC DNA]</scope>
    <source>
        <strain evidence="3">GLS2T</strain>
    </source>
</reference>
<evidence type="ECO:0008006" key="4">
    <source>
        <dbReference type="Google" id="ProtNLM"/>
    </source>
</evidence>
<sequence length="372" mass="41834">MKRRRLLLVFLLCSTCFALQATPNFTAIYQPEQYLEFKNGTDPYTNSQFVALLGTMTVEITSPVSMRQPSFVQMNSSAEFYFRGMFDWNPNNINTTHTMQNTQFYLDTVTTVRNPQEHVYKIRQSRGDGIALLTTVDNWYNVSFFETKIYLRANPSADKYLPGSRYDLVSGTIGTFNFAVSDESGNINHMKVYVSVNGQVIVDNNPVSEPIPVVGTSGPTTTLPSVPYVDGDHPNPDRVLYLLQILDVRSFNPSDAFNPHRARVATAKITLQNAKPDEAYDVYISFDSEVTPGQFRLSLDGDPSQYGFSYTLFFQDEPVNPDEQESWLGLTLQGPNEAYIDARIIEESKAENAPAGTYSDTIRVSITPFDTI</sequence>
<evidence type="ECO:0000313" key="2">
    <source>
        <dbReference type="EMBL" id="UOM50242.1"/>
    </source>
</evidence>
<evidence type="ECO:0000256" key="1">
    <source>
        <dbReference type="SAM" id="SignalP"/>
    </source>
</evidence>
<dbReference type="Proteomes" id="UP000829708">
    <property type="component" value="Chromosome"/>
</dbReference>
<keyword evidence="1" id="KW-0732">Signal</keyword>
<proteinExistence type="predicted"/>
<dbReference type="RefSeq" id="WP_244771633.1">
    <property type="nucleotide sequence ID" value="NZ_CP094929.1"/>
</dbReference>
<accession>A0ABY4D8S6</accession>